<sequence>MPLYDFQCSQCGKTQELLLKLNTSAPACPHCGGTLQKQVSRLAEPGKTAGIIASARAQAKREGHFSNYAAAERKKL</sequence>
<name>A0ABW3GPB1_9PROT</name>
<evidence type="ECO:0000313" key="3">
    <source>
        <dbReference type="Proteomes" id="UP001597106"/>
    </source>
</evidence>
<keyword evidence="3" id="KW-1185">Reference proteome</keyword>
<comment type="caution">
    <text evidence="2">The sequence shown here is derived from an EMBL/GenBank/DDBJ whole genome shotgun (WGS) entry which is preliminary data.</text>
</comment>
<protein>
    <submittedName>
        <fullName evidence="2">Zinc ribbon domain-containing protein</fullName>
    </submittedName>
</protein>
<dbReference type="RefSeq" id="WP_379077282.1">
    <property type="nucleotide sequence ID" value="NZ_JBHTJW010000003.1"/>
</dbReference>
<reference evidence="3" key="1">
    <citation type="journal article" date="2019" name="Int. J. Syst. Evol. Microbiol.">
        <title>The Global Catalogue of Microorganisms (GCM) 10K type strain sequencing project: providing services to taxonomists for standard genome sequencing and annotation.</title>
        <authorList>
            <consortium name="The Broad Institute Genomics Platform"/>
            <consortium name="The Broad Institute Genome Sequencing Center for Infectious Disease"/>
            <person name="Wu L."/>
            <person name="Ma J."/>
        </authorList>
    </citation>
    <scope>NUCLEOTIDE SEQUENCE [LARGE SCALE GENOMIC DNA]</scope>
    <source>
        <strain evidence="3">CCUG 59685</strain>
    </source>
</reference>
<evidence type="ECO:0000313" key="2">
    <source>
        <dbReference type="EMBL" id="MFD0930611.1"/>
    </source>
</evidence>
<dbReference type="Pfam" id="PF09723">
    <property type="entry name" value="Zn_ribbon_8"/>
    <property type="match status" value="1"/>
</dbReference>
<dbReference type="EMBL" id="JBHTJW010000003">
    <property type="protein sequence ID" value="MFD0930611.1"/>
    <property type="molecule type" value="Genomic_DNA"/>
</dbReference>
<dbReference type="SMART" id="SM00834">
    <property type="entry name" value="CxxC_CXXC_SSSS"/>
    <property type="match status" value="1"/>
</dbReference>
<organism evidence="2 3">
    <name type="scientific">Methylophilus glucosoxydans</name>
    <dbReference type="NCBI Taxonomy" id="752553"/>
    <lineage>
        <taxon>Bacteria</taxon>
        <taxon>Pseudomonadati</taxon>
        <taxon>Pseudomonadota</taxon>
        <taxon>Betaproteobacteria</taxon>
        <taxon>Nitrosomonadales</taxon>
        <taxon>Methylophilaceae</taxon>
        <taxon>Methylophilus</taxon>
    </lineage>
</organism>
<dbReference type="InterPro" id="IPR013429">
    <property type="entry name" value="Regulatory_FmdB_Zinc_ribbon"/>
</dbReference>
<proteinExistence type="predicted"/>
<gene>
    <name evidence="2" type="ORF">ACFQ1T_12565</name>
</gene>
<evidence type="ECO:0000259" key="1">
    <source>
        <dbReference type="SMART" id="SM00834"/>
    </source>
</evidence>
<dbReference type="NCBIfam" id="TIGR02605">
    <property type="entry name" value="CxxC_CxxC_SSSS"/>
    <property type="match status" value="1"/>
</dbReference>
<accession>A0ABW3GPB1</accession>
<feature type="domain" description="Putative regulatory protein FmdB zinc ribbon" evidence="1">
    <location>
        <begin position="1"/>
        <end position="40"/>
    </location>
</feature>
<dbReference type="Proteomes" id="UP001597106">
    <property type="component" value="Unassembled WGS sequence"/>
</dbReference>